<dbReference type="InterPro" id="IPR050082">
    <property type="entry name" value="RNA_methyltr_RlmE"/>
</dbReference>
<evidence type="ECO:0000256" key="1">
    <source>
        <dbReference type="ARBA" id="ARBA00009258"/>
    </source>
</evidence>
<protein>
    <recommendedName>
        <fullName evidence="6">rRNA methyltransferase 2, mitochondrial</fullName>
    </recommendedName>
</protein>
<evidence type="ECO:0000256" key="7">
    <source>
        <dbReference type="PIRSR" id="PIRSR005461-1"/>
    </source>
</evidence>
<evidence type="ECO:0000256" key="3">
    <source>
        <dbReference type="ARBA" id="ARBA00022603"/>
    </source>
</evidence>
<dbReference type="GO" id="GO:0008650">
    <property type="term" value="F:rRNA (uridine-2'-O-)-methyltransferase activity"/>
    <property type="evidence" value="ECO:0007669"/>
    <property type="project" value="TreeGrafter"/>
</dbReference>
<dbReference type="OrthoDB" id="20105at2759"/>
<dbReference type="Gene3D" id="3.40.50.150">
    <property type="entry name" value="Vaccinia Virus protein VP39"/>
    <property type="match status" value="1"/>
</dbReference>
<comment type="similarity">
    <text evidence="1">Belongs to the class I-like SAM-binding methyltransferase superfamily. RNA methyltransferase RlmE family.</text>
</comment>
<keyword evidence="9" id="KW-0131">Cell cycle</keyword>
<feature type="domain" description="Ribosomal RNA methyltransferase FtsJ" evidence="8">
    <location>
        <begin position="47"/>
        <end position="241"/>
    </location>
</feature>
<keyword evidence="2" id="KW-0698">rRNA processing</keyword>
<dbReference type="PIRSF" id="PIRSF005461">
    <property type="entry name" value="23S_rRNA_mtase"/>
    <property type="match status" value="1"/>
</dbReference>
<dbReference type="SUPFAM" id="SSF53335">
    <property type="entry name" value="S-adenosyl-L-methionine-dependent methyltransferases"/>
    <property type="match status" value="1"/>
</dbReference>
<accession>A0A068WD51</accession>
<evidence type="ECO:0000256" key="6">
    <source>
        <dbReference type="ARBA" id="ARBA00041184"/>
    </source>
</evidence>
<gene>
    <name evidence="9" type="ORF">EgrG_000874050</name>
</gene>
<name>A0A068WD51_ECHGR</name>
<evidence type="ECO:0000256" key="5">
    <source>
        <dbReference type="ARBA" id="ARBA00022691"/>
    </source>
</evidence>
<evidence type="ECO:0000256" key="2">
    <source>
        <dbReference type="ARBA" id="ARBA00022552"/>
    </source>
</evidence>
<keyword evidence="4 9" id="KW-0808">Transferase</keyword>
<evidence type="ECO:0000313" key="9">
    <source>
        <dbReference type="EMBL" id="CDS16319.1"/>
    </source>
</evidence>
<keyword evidence="9" id="KW-0132">Cell division</keyword>
<dbReference type="EMBL" id="LK028576">
    <property type="protein sequence ID" value="CDS16319.1"/>
    <property type="molecule type" value="Genomic_DNA"/>
</dbReference>
<evidence type="ECO:0000256" key="4">
    <source>
        <dbReference type="ARBA" id="ARBA00022679"/>
    </source>
</evidence>
<dbReference type="GO" id="GO:0005739">
    <property type="term" value="C:mitochondrion"/>
    <property type="evidence" value="ECO:0007669"/>
    <property type="project" value="TreeGrafter"/>
</dbReference>
<evidence type="ECO:0000313" key="11">
    <source>
        <dbReference type="WBParaSite" id="EgrG_000874050"/>
    </source>
</evidence>
<dbReference type="InterPro" id="IPR029063">
    <property type="entry name" value="SAM-dependent_MTases_sf"/>
</dbReference>
<reference evidence="11" key="3">
    <citation type="submission" date="2020-10" db="UniProtKB">
        <authorList>
            <consortium name="WormBaseParasite"/>
        </authorList>
    </citation>
    <scope>IDENTIFICATION</scope>
</reference>
<dbReference type="GO" id="GO:0051301">
    <property type="term" value="P:cell division"/>
    <property type="evidence" value="ECO:0007669"/>
    <property type="project" value="UniProtKB-KW"/>
</dbReference>
<reference evidence="9" key="2">
    <citation type="submission" date="2014-06" db="EMBL/GenBank/DDBJ databases">
        <authorList>
            <person name="Aslett M."/>
        </authorList>
    </citation>
    <scope>NUCLEOTIDE SEQUENCE</scope>
</reference>
<dbReference type="Proteomes" id="UP000492820">
    <property type="component" value="Unassembled WGS sequence"/>
</dbReference>
<dbReference type="InterPro" id="IPR015507">
    <property type="entry name" value="rRNA-MeTfrase_E"/>
</dbReference>
<dbReference type="WBParaSite" id="EgrG_000874050">
    <property type="protein sequence ID" value="EgrG_000874050"/>
    <property type="gene ID" value="EgrG_000874050"/>
</dbReference>
<proteinExistence type="inferred from homology"/>
<organism evidence="9">
    <name type="scientific">Echinococcus granulosus</name>
    <name type="common">Hydatid tapeworm</name>
    <dbReference type="NCBI Taxonomy" id="6210"/>
    <lineage>
        <taxon>Eukaryota</taxon>
        <taxon>Metazoa</taxon>
        <taxon>Spiralia</taxon>
        <taxon>Lophotrochozoa</taxon>
        <taxon>Platyhelminthes</taxon>
        <taxon>Cestoda</taxon>
        <taxon>Eucestoda</taxon>
        <taxon>Cyclophyllidea</taxon>
        <taxon>Taeniidae</taxon>
        <taxon>Echinococcus</taxon>
        <taxon>Echinococcus granulosus group</taxon>
    </lineage>
</organism>
<sequence length="249" mass="27097">MNLPTSARLLRATTVECFIRYKGSSSQWWLERQHRDPYVRRARVQSYRCRSAFKLLQMNEAVGTGGLIRPGAVVVDCGAAPGSWTQVAVELASPGGTVVALDLLDFEPVPGAHCLSHLDLRQTAQVIRHVRKVLGADHCVDVVLSDIAPPASGLGDLDHPNLIHLVHCVLQLALHISRPGASLLVKLWSCPEVAEFMSLLECFYRGPWDSVGGSSVSPAVRILKPDASRKNSAEIYVCARGLSLSPPHK</sequence>
<dbReference type="Pfam" id="PF01728">
    <property type="entry name" value="FtsJ"/>
    <property type="match status" value="1"/>
</dbReference>
<keyword evidence="5 7" id="KW-0949">S-adenosyl-L-methionine</keyword>
<dbReference type="InterPro" id="IPR002877">
    <property type="entry name" value="RNA_MeTrfase_FtsJ_dom"/>
</dbReference>
<feature type="active site" description="Proton acceptor" evidence="7">
    <location>
        <position position="186"/>
    </location>
</feature>
<dbReference type="PANTHER" id="PTHR10920:SF18">
    <property type="entry name" value="RRNA METHYLTRANSFERASE 2, MITOCHONDRIAL"/>
    <property type="match status" value="1"/>
</dbReference>
<dbReference type="AlphaFoldDB" id="A0A068WD51"/>
<reference evidence="9 10" key="1">
    <citation type="journal article" date="2013" name="Nature">
        <title>The genomes of four tapeworm species reveal adaptations to parasitism.</title>
        <authorList>
            <person name="Tsai I.J."/>
            <person name="Zarowiecki M."/>
            <person name="Holroyd N."/>
            <person name="Garciarrubio A."/>
            <person name="Sanchez-Flores A."/>
            <person name="Brooks K.L."/>
            <person name="Tracey A."/>
            <person name="Bobes R.J."/>
            <person name="Fragoso G."/>
            <person name="Sciutto E."/>
            <person name="Aslett M."/>
            <person name="Beasley H."/>
            <person name="Bennett H.M."/>
            <person name="Cai J."/>
            <person name="Camicia F."/>
            <person name="Clark R."/>
            <person name="Cucher M."/>
            <person name="De Silva N."/>
            <person name="Day T.A."/>
            <person name="Deplazes P."/>
            <person name="Estrada K."/>
            <person name="Fernandez C."/>
            <person name="Holland P.W."/>
            <person name="Hou J."/>
            <person name="Hu S."/>
            <person name="Huckvale T."/>
            <person name="Hung S.S."/>
            <person name="Kamenetzky L."/>
            <person name="Keane J.A."/>
            <person name="Kiss F."/>
            <person name="Koziol U."/>
            <person name="Lambert O."/>
            <person name="Liu K."/>
            <person name="Luo X."/>
            <person name="Luo Y."/>
            <person name="Macchiaroli N."/>
            <person name="Nichol S."/>
            <person name="Paps J."/>
            <person name="Parkinson J."/>
            <person name="Pouchkina-Stantcheva N."/>
            <person name="Riddiford N."/>
            <person name="Rosenzvit M."/>
            <person name="Salinas G."/>
            <person name="Wasmuth J.D."/>
            <person name="Zamanian M."/>
            <person name="Zheng Y."/>
            <person name="Cai X."/>
            <person name="Soberon X."/>
            <person name="Olson P.D."/>
            <person name="Laclette J.P."/>
            <person name="Brehm K."/>
            <person name="Berriman M."/>
            <person name="Garciarrubio A."/>
            <person name="Bobes R.J."/>
            <person name="Fragoso G."/>
            <person name="Sanchez-Flores A."/>
            <person name="Estrada K."/>
            <person name="Cevallos M.A."/>
            <person name="Morett E."/>
            <person name="Gonzalez V."/>
            <person name="Portillo T."/>
            <person name="Ochoa-Leyva A."/>
            <person name="Jose M.V."/>
            <person name="Sciutto E."/>
            <person name="Landa A."/>
            <person name="Jimenez L."/>
            <person name="Valdes V."/>
            <person name="Carrero J.C."/>
            <person name="Larralde C."/>
            <person name="Morales-Montor J."/>
            <person name="Limon-Lason J."/>
            <person name="Soberon X."/>
            <person name="Laclette J.P."/>
        </authorList>
    </citation>
    <scope>NUCLEOTIDE SEQUENCE [LARGE SCALE GENOMIC DNA]</scope>
</reference>
<evidence type="ECO:0000313" key="10">
    <source>
        <dbReference type="Proteomes" id="UP000492820"/>
    </source>
</evidence>
<dbReference type="PANTHER" id="PTHR10920">
    <property type="entry name" value="RIBOSOMAL RNA METHYLTRANSFERASE"/>
    <property type="match status" value="1"/>
</dbReference>
<evidence type="ECO:0000259" key="8">
    <source>
        <dbReference type="Pfam" id="PF01728"/>
    </source>
</evidence>
<dbReference type="HAMAP" id="MF_01547">
    <property type="entry name" value="RNA_methyltr_E"/>
    <property type="match status" value="1"/>
</dbReference>
<keyword evidence="3 9" id="KW-0489">Methyltransferase</keyword>